<dbReference type="SMART" id="SM00220">
    <property type="entry name" value="S_TKc"/>
    <property type="match status" value="1"/>
</dbReference>
<accession>A0A8H3ANJ6</accession>
<feature type="binding site" evidence="4">
    <location>
        <position position="58"/>
    </location>
    <ligand>
        <name>ATP</name>
        <dbReference type="ChEBI" id="CHEBI:30616"/>
    </ligand>
</feature>
<dbReference type="GO" id="GO:0005524">
    <property type="term" value="F:ATP binding"/>
    <property type="evidence" value="ECO:0007669"/>
    <property type="project" value="UniProtKB-UniRule"/>
</dbReference>
<dbReference type="InterPro" id="IPR000719">
    <property type="entry name" value="Prot_kinase_dom"/>
</dbReference>
<protein>
    <recommendedName>
        <fullName evidence="1">non-specific serine/threonine protein kinase</fullName>
        <ecNumber evidence="1">2.7.11.1</ecNumber>
    </recommendedName>
</protein>
<dbReference type="EMBL" id="CAJMWT010002177">
    <property type="protein sequence ID" value="CAE6435230.1"/>
    <property type="molecule type" value="Genomic_DNA"/>
</dbReference>
<dbReference type="Proteomes" id="UP000663843">
    <property type="component" value="Unassembled WGS sequence"/>
</dbReference>
<evidence type="ECO:0000313" key="7">
    <source>
        <dbReference type="EMBL" id="CAE6435230.1"/>
    </source>
</evidence>
<feature type="domain" description="Protein kinase" evidence="6">
    <location>
        <begin position="29"/>
        <end position="360"/>
    </location>
</feature>
<name>A0A8H3ANJ6_9AGAM</name>
<evidence type="ECO:0000256" key="3">
    <source>
        <dbReference type="ARBA" id="ARBA00022840"/>
    </source>
</evidence>
<feature type="region of interest" description="Disordered" evidence="5">
    <location>
        <begin position="570"/>
        <end position="595"/>
    </location>
</feature>
<dbReference type="AlphaFoldDB" id="A0A8H3ANJ6"/>
<dbReference type="InterPro" id="IPR011009">
    <property type="entry name" value="Kinase-like_dom_sf"/>
</dbReference>
<dbReference type="GO" id="GO:0004674">
    <property type="term" value="F:protein serine/threonine kinase activity"/>
    <property type="evidence" value="ECO:0007669"/>
    <property type="project" value="UniProtKB-EC"/>
</dbReference>
<evidence type="ECO:0000256" key="4">
    <source>
        <dbReference type="PROSITE-ProRule" id="PRU10141"/>
    </source>
</evidence>
<organism evidence="7 8">
    <name type="scientific">Rhizoctonia solani</name>
    <dbReference type="NCBI Taxonomy" id="456999"/>
    <lineage>
        <taxon>Eukaryota</taxon>
        <taxon>Fungi</taxon>
        <taxon>Dikarya</taxon>
        <taxon>Basidiomycota</taxon>
        <taxon>Agaricomycotina</taxon>
        <taxon>Agaricomycetes</taxon>
        <taxon>Cantharellales</taxon>
        <taxon>Ceratobasidiaceae</taxon>
        <taxon>Rhizoctonia</taxon>
    </lineage>
</organism>
<dbReference type="InterPro" id="IPR017441">
    <property type="entry name" value="Protein_kinase_ATP_BS"/>
</dbReference>
<reference evidence="7" key="1">
    <citation type="submission" date="2021-01" db="EMBL/GenBank/DDBJ databases">
        <authorList>
            <person name="Kaushik A."/>
        </authorList>
    </citation>
    <scope>NUCLEOTIDE SEQUENCE</scope>
    <source>
        <strain evidence="7">AG2-2IIIB</strain>
    </source>
</reference>
<comment type="caution">
    <text evidence="7">The sequence shown here is derived from an EMBL/GenBank/DDBJ whole genome shotgun (WGS) entry which is preliminary data.</text>
</comment>
<dbReference type="PROSITE" id="PS00107">
    <property type="entry name" value="PROTEIN_KINASE_ATP"/>
    <property type="match status" value="1"/>
</dbReference>
<evidence type="ECO:0000259" key="6">
    <source>
        <dbReference type="PROSITE" id="PS50011"/>
    </source>
</evidence>
<proteinExistence type="predicted"/>
<dbReference type="PANTHER" id="PTHR11909">
    <property type="entry name" value="CASEIN KINASE-RELATED"/>
    <property type="match status" value="1"/>
</dbReference>
<evidence type="ECO:0000256" key="5">
    <source>
        <dbReference type="SAM" id="MobiDB-lite"/>
    </source>
</evidence>
<dbReference type="InterPro" id="IPR008271">
    <property type="entry name" value="Ser/Thr_kinase_AS"/>
</dbReference>
<evidence type="ECO:0000313" key="8">
    <source>
        <dbReference type="Proteomes" id="UP000663843"/>
    </source>
</evidence>
<dbReference type="Gene3D" id="1.10.510.10">
    <property type="entry name" value="Transferase(Phosphotransferase) domain 1"/>
    <property type="match status" value="1"/>
</dbReference>
<dbReference type="Pfam" id="PF00069">
    <property type="entry name" value="Pkinase"/>
    <property type="match status" value="1"/>
</dbReference>
<dbReference type="EC" id="2.7.11.1" evidence="1"/>
<dbReference type="SUPFAM" id="SSF56112">
    <property type="entry name" value="Protein kinase-like (PK-like)"/>
    <property type="match status" value="1"/>
</dbReference>
<keyword evidence="3 4" id="KW-0067">ATP-binding</keyword>
<evidence type="ECO:0000256" key="1">
    <source>
        <dbReference type="ARBA" id="ARBA00012513"/>
    </source>
</evidence>
<dbReference type="PROSITE" id="PS00108">
    <property type="entry name" value="PROTEIN_KINASE_ST"/>
    <property type="match status" value="1"/>
</dbReference>
<sequence length="595" mass="67422">MQGTNGEQDKSRTARYDDIRSVAEVRATIRKGTKLGSGGFANVFKAVQSNTQRVVALKQSRASLRLKRPVLQHEAKVLRHLSGHPSIPEVYAYGRIEHFELMSMQLFHRSLRNAVDEDGPLSVKSGANIADQMMDALQHVHSHRLVHRDIKPDNIMLQSPGSWKLCLIDFGLAHHLPTLLTFRDDIESLAYTLLWLLRGDLPWGHFATNGSRVGRIRQVHVQKERHTGSTLAIELPAEFGELVDYTRSLRTYEKPGYDEWRRRFKRVEKSPMWTDAPMLRHPAPQVSIVRTDPPPMEIGQVVLIKLDPFVTGDGYTIREGHESSFIPDSFYNSLDWSTMSRPAVVAQVEWDERARKYSFLAIAISRNLGADEGTSSRAIPIAIRGSGAPYVPAVVHTKPEWPLGGSSFYVYKRPVKFYCLPSQASFQSPSTIHLINADCSSLLNALTPPPDLLSKSQEEKDLKSPDSDIRHDARMRRWARYCKLYAQVQALTPAHLGDNSIDWFSKRAWFDECVKIQRHKNLHGGIWWTDAWFQSAYRPKEGDVEESYFESDYSMWKPQAERRESIALAAGDGDTESVGDVPRGPTKIVGLEQES</sequence>
<evidence type="ECO:0000256" key="2">
    <source>
        <dbReference type="ARBA" id="ARBA00022741"/>
    </source>
</evidence>
<dbReference type="InterPro" id="IPR050235">
    <property type="entry name" value="CK1_Ser-Thr_kinase"/>
</dbReference>
<gene>
    <name evidence="7" type="ORF">RDB_LOCUS68952</name>
</gene>
<dbReference type="PROSITE" id="PS50011">
    <property type="entry name" value="PROTEIN_KINASE_DOM"/>
    <property type="match status" value="1"/>
</dbReference>
<keyword evidence="2 4" id="KW-0547">Nucleotide-binding</keyword>